<comment type="catalytic activity">
    <reaction evidence="3">
        <text>a 5'-end (N(7)-methyl 5'-triphosphoguanosine)-ribonucleoside-ribonucleotide in mRNA + H2O = a (N(7)-methyl 5'-triphosphoguanosine)-nucleoside + a 5'-end phospho-ribonucleoside in mRNA + H(+)</text>
        <dbReference type="Rhea" id="RHEA:66928"/>
        <dbReference type="Rhea" id="RHEA-COMP:15692"/>
        <dbReference type="Rhea" id="RHEA-COMP:17313"/>
        <dbReference type="ChEBI" id="CHEBI:15377"/>
        <dbReference type="ChEBI" id="CHEBI:15378"/>
        <dbReference type="ChEBI" id="CHEBI:138282"/>
        <dbReference type="ChEBI" id="CHEBI:172876"/>
        <dbReference type="ChEBI" id="CHEBI:172877"/>
    </reaction>
    <physiologicalReaction direction="left-to-right" evidence="3">
        <dbReference type="Rhea" id="RHEA:66929"/>
    </physiologicalReaction>
</comment>
<dbReference type="GO" id="GO:0005829">
    <property type="term" value="C:cytosol"/>
    <property type="evidence" value="ECO:0007669"/>
    <property type="project" value="TreeGrafter"/>
</dbReference>
<dbReference type="GO" id="GO:0000166">
    <property type="term" value="F:nucleotide binding"/>
    <property type="evidence" value="ECO:0007669"/>
    <property type="project" value="UniProtKB-KW"/>
</dbReference>
<keyword evidence="7" id="KW-0547">Nucleotide-binding</keyword>
<evidence type="ECO:0000256" key="7">
    <source>
        <dbReference type="RuleBase" id="RU367113"/>
    </source>
</evidence>
<keyword evidence="7" id="KW-0378">Hydrolase</keyword>
<organism evidence="9 10">
    <name type="scientific">Fusarium zealandicum</name>
    <dbReference type="NCBI Taxonomy" id="1053134"/>
    <lineage>
        <taxon>Eukaryota</taxon>
        <taxon>Fungi</taxon>
        <taxon>Dikarya</taxon>
        <taxon>Ascomycota</taxon>
        <taxon>Pezizomycotina</taxon>
        <taxon>Sordariomycetes</taxon>
        <taxon>Hypocreomycetidae</taxon>
        <taxon>Hypocreales</taxon>
        <taxon>Nectriaceae</taxon>
        <taxon>Fusarium</taxon>
        <taxon>Fusarium staphyleae species complex</taxon>
    </lineage>
</organism>
<evidence type="ECO:0000256" key="2">
    <source>
        <dbReference type="ARBA" id="ARBA00006562"/>
    </source>
</evidence>
<reference evidence="9" key="1">
    <citation type="journal article" date="2020" name="BMC Genomics">
        <title>Correction to: Identification and distribution of gene clusters required for synthesis of sphingolipid metabolism inhibitors in diverse species of the filamentous fungus Fusarium.</title>
        <authorList>
            <person name="Kim H.S."/>
            <person name="Lohmar J.M."/>
            <person name="Busman M."/>
            <person name="Brown D.W."/>
            <person name="Naumann T.A."/>
            <person name="Divon H.H."/>
            <person name="Lysoe E."/>
            <person name="Uhlig S."/>
            <person name="Proctor R.H."/>
        </authorList>
    </citation>
    <scope>NUCLEOTIDE SEQUENCE</scope>
    <source>
        <strain evidence="9">NRRL 22465</strain>
    </source>
</reference>
<gene>
    <name evidence="9" type="ORF">FZEAL_9624</name>
</gene>
<comment type="catalytic activity">
    <reaction evidence="4">
        <text>a 5'-end triphospho-ribonucleoside in mRNA + H2O = a 5'-end phospho-ribonucleoside in mRNA + diphosphate + H(+)</text>
        <dbReference type="Rhea" id="RHEA:78683"/>
        <dbReference type="Rhea" id="RHEA-COMP:15692"/>
        <dbReference type="Rhea" id="RHEA-COMP:17164"/>
        <dbReference type="ChEBI" id="CHEBI:15377"/>
        <dbReference type="ChEBI" id="CHEBI:15378"/>
        <dbReference type="ChEBI" id="CHEBI:33019"/>
        <dbReference type="ChEBI" id="CHEBI:138282"/>
        <dbReference type="ChEBI" id="CHEBI:167618"/>
    </reaction>
    <physiologicalReaction direction="left-to-right" evidence="4">
        <dbReference type="Rhea" id="RHEA:78684"/>
    </physiologicalReaction>
</comment>
<keyword evidence="7" id="KW-0694">RNA-binding</keyword>
<keyword evidence="7" id="KW-0540">Nuclease</keyword>
<dbReference type="InterPro" id="IPR039039">
    <property type="entry name" value="RAI1-like_fam"/>
</dbReference>
<dbReference type="Proteomes" id="UP000635477">
    <property type="component" value="Unassembled WGS sequence"/>
</dbReference>
<dbReference type="PANTHER" id="PTHR12395:SF9">
    <property type="entry name" value="DECAPPING AND EXORIBONUCLEASE PROTEIN"/>
    <property type="match status" value="1"/>
</dbReference>
<evidence type="ECO:0000256" key="4">
    <source>
        <dbReference type="ARBA" id="ARBA00044692"/>
    </source>
</evidence>
<dbReference type="GO" id="GO:0005634">
    <property type="term" value="C:nucleus"/>
    <property type="evidence" value="ECO:0007669"/>
    <property type="project" value="UniProtKB-SubCell"/>
</dbReference>
<comment type="function">
    <text evidence="5">Decapping enzyme for NAD-capped RNAs: specifically hydrolyzes the nicotinamide adenine dinucleotide (NAD) cap from a subset of RNAs by removing the entire NAD moiety from the 5'-end of an NAD-capped RNA. The NAD-cap is present at the 5'-end of some RNAs and snoRNAs. In contrast to the canonical 5'-end N7 methylguanosine (m7G) cap, the NAD cap promotes mRNA decay. Also acts as a non-canonical decapping enzyme that removes the entire cap structure of m7G capped or incompletely capped RNAs. Has decapping activity toward incomplete 5'-end m7G cap mRNAs such as unmethylated 5'-end-capped RNA (cap0), while it has no activity toward 2'-O-ribose methylated m7G cap (cap1). Also possesses RNA 5'-pyrophosphohydrolase activity by hydrolyzing the 5'-end triphosphate to release pyrophosphates. Stimulates exoribonuclease activity of Rat1, allowing it to degrade RNAs with stable secondary structure more effectively.</text>
</comment>
<keyword evidence="7" id="KW-0479">Metal-binding</keyword>
<dbReference type="AlphaFoldDB" id="A0A8H4UA31"/>
<keyword evidence="7" id="KW-0539">Nucleus</keyword>
<dbReference type="GO" id="GO:0046872">
    <property type="term" value="F:metal ion binding"/>
    <property type="evidence" value="ECO:0007669"/>
    <property type="project" value="UniProtKB-KW"/>
</dbReference>
<feature type="domain" description="RAI1-like" evidence="8">
    <location>
        <begin position="21"/>
        <end position="394"/>
    </location>
</feature>
<evidence type="ECO:0000256" key="5">
    <source>
        <dbReference type="ARBA" id="ARBA00046211"/>
    </source>
</evidence>
<evidence type="ECO:0000256" key="3">
    <source>
        <dbReference type="ARBA" id="ARBA00044676"/>
    </source>
</evidence>
<comment type="subcellular location">
    <subcellularLocation>
        <location evidence="7">Nucleus</location>
    </subcellularLocation>
</comment>
<dbReference type="GO" id="GO:0003723">
    <property type="term" value="F:RNA binding"/>
    <property type="evidence" value="ECO:0007669"/>
    <property type="project" value="UniProtKB-KW"/>
</dbReference>
<protein>
    <recommendedName>
        <fullName evidence="7">Decapping nuclease</fullName>
        <ecNumber evidence="7">3.6.1.-</ecNumber>
    </recommendedName>
</protein>
<dbReference type="InterPro" id="IPR013961">
    <property type="entry name" value="RAI1"/>
</dbReference>
<evidence type="ECO:0000313" key="10">
    <source>
        <dbReference type="Proteomes" id="UP000635477"/>
    </source>
</evidence>
<evidence type="ECO:0000256" key="6">
    <source>
        <dbReference type="ARBA" id="ARBA00048124"/>
    </source>
</evidence>
<dbReference type="GO" id="GO:0110155">
    <property type="term" value="P:NAD-cap decapping"/>
    <property type="evidence" value="ECO:0007669"/>
    <property type="project" value="TreeGrafter"/>
</dbReference>
<keyword evidence="10" id="KW-1185">Reference proteome</keyword>
<comment type="cofactor">
    <cofactor evidence="1 7">
        <name>a divalent metal cation</name>
        <dbReference type="ChEBI" id="CHEBI:60240"/>
    </cofactor>
</comment>
<dbReference type="OrthoDB" id="5853397at2759"/>
<dbReference type="Pfam" id="PF08652">
    <property type="entry name" value="RAI1"/>
    <property type="match status" value="1"/>
</dbReference>
<evidence type="ECO:0000256" key="1">
    <source>
        <dbReference type="ARBA" id="ARBA00001968"/>
    </source>
</evidence>
<reference evidence="9" key="2">
    <citation type="submission" date="2020-05" db="EMBL/GenBank/DDBJ databases">
        <authorList>
            <person name="Kim H.-S."/>
            <person name="Proctor R.H."/>
            <person name="Brown D.W."/>
        </authorList>
    </citation>
    <scope>NUCLEOTIDE SEQUENCE</scope>
    <source>
        <strain evidence="9">NRRL 22465</strain>
    </source>
</reference>
<comment type="similarity">
    <text evidence="2 7">Belongs to the DXO/Dom3Z family.</text>
</comment>
<dbReference type="GO" id="GO:0004518">
    <property type="term" value="F:nuclease activity"/>
    <property type="evidence" value="ECO:0007669"/>
    <property type="project" value="UniProtKB-KW"/>
</dbReference>
<dbReference type="PANTHER" id="PTHR12395">
    <property type="entry name" value="DOM-3 RELATED"/>
    <property type="match status" value="1"/>
</dbReference>
<evidence type="ECO:0000259" key="8">
    <source>
        <dbReference type="Pfam" id="PF08652"/>
    </source>
</evidence>
<dbReference type="GO" id="GO:0034353">
    <property type="term" value="F:mRNA 5'-diphosphatase activity"/>
    <property type="evidence" value="ECO:0007669"/>
    <property type="project" value="TreeGrafter"/>
</dbReference>
<proteinExistence type="inferred from homology"/>
<evidence type="ECO:0000313" key="9">
    <source>
        <dbReference type="EMBL" id="KAF4972297.1"/>
    </source>
</evidence>
<comment type="catalytic activity">
    <reaction evidence="6">
        <text>a 5'-end NAD(+)-phospho-ribonucleoside in mRNA + H2O = a 5'-end phospho-ribonucleoside in mRNA + NAD(+) + H(+)</text>
        <dbReference type="Rhea" id="RHEA:60880"/>
        <dbReference type="Rhea" id="RHEA-COMP:15692"/>
        <dbReference type="Rhea" id="RHEA-COMP:15698"/>
        <dbReference type="ChEBI" id="CHEBI:15377"/>
        <dbReference type="ChEBI" id="CHEBI:15378"/>
        <dbReference type="ChEBI" id="CHEBI:57540"/>
        <dbReference type="ChEBI" id="CHEBI:138282"/>
        <dbReference type="ChEBI" id="CHEBI:144029"/>
    </reaction>
    <physiologicalReaction direction="left-to-right" evidence="6">
        <dbReference type="Rhea" id="RHEA:60881"/>
    </physiologicalReaction>
</comment>
<dbReference type="EC" id="3.6.1.-" evidence="7"/>
<dbReference type="GO" id="GO:0000956">
    <property type="term" value="P:nuclear-transcribed mRNA catabolic process"/>
    <property type="evidence" value="ECO:0007669"/>
    <property type="project" value="TreeGrafter"/>
</dbReference>
<accession>A0A8H4UA31</accession>
<sequence>MSTRFSVQPIGRFAGTSQPVKRPKEFACFSYDENHQFHLDDSSLKYYYTPQLGADLSKGFDTFQKQDDGGNEHLDSLLRTIVAHEKETGQKIDAHLVTWRGMMTKIMAVPFDQMDGFEMNATLYQDNTLTTSPLKDCIFIEENHDFKMASRANEGNGKRRRGPPLEVMQFWGISQDFSGSTRTSVADMRSLGYKFETLSTLPAPWAETSRDFIENRENEVVNNKAQYCSVVRTGIGKSVLCLGGEVDAIWDSKPEEKGSPVNWVELKTSAEIRNSGDMEAFHRKLMKYWIQSFLLGVPRIIVGFRTRDGILVEAKDIETHRIPETVNAQPNPKWNADMCVNFAAAFLESVAAGLTQNINDEGVWRIQRQPQSPTIELFKVEETGHGDILSDEFKDWRIKLALGPSNETES</sequence>
<name>A0A8H4UA31_9HYPO</name>
<comment type="caution">
    <text evidence="9">The sequence shown here is derived from an EMBL/GenBank/DDBJ whole genome shotgun (WGS) entry which is preliminary data.</text>
</comment>
<dbReference type="EMBL" id="JABEYC010000923">
    <property type="protein sequence ID" value="KAF4972297.1"/>
    <property type="molecule type" value="Genomic_DNA"/>
</dbReference>